<protein>
    <submittedName>
        <fullName evidence="1">Uncharacterized protein</fullName>
    </submittedName>
</protein>
<accession>A0A4V1C5Y0</accession>
<dbReference type="CDD" id="cd08863">
    <property type="entry name" value="SRPBCC_DUF1857"/>
    <property type="match status" value="1"/>
</dbReference>
<dbReference type="InterPro" id="IPR023393">
    <property type="entry name" value="START-like_dom_sf"/>
</dbReference>
<dbReference type="VEuPathDB" id="FungiDB:M_BR32_EuGene_00120161"/>
<dbReference type="Gene3D" id="3.30.530.20">
    <property type="match status" value="1"/>
</dbReference>
<dbReference type="Pfam" id="PF08982">
    <property type="entry name" value="AtaL"/>
    <property type="match status" value="1"/>
</dbReference>
<dbReference type="AlphaFoldDB" id="A0A4V1C5Y0"/>
<sequence>MANFHLAATAPINPPGAKPVLSREQVWRALQIKVREPSLFVPVITSCAVVSEKGNVVNREVQFKSGLGLPEGKISEACTNYAPAKVHFKMDTGDEVENIVGQGPSDDENDLWLTYAFDWVIKEGADTSQHGKMAKNAVAGTITVMRKMAADGKL</sequence>
<name>A0A4V1C5Y0_PYROR</name>
<organism evidence="1 2">
    <name type="scientific">Pyricularia oryzae</name>
    <name type="common">Rice blast fungus</name>
    <name type="synonym">Magnaporthe oryzae</name>
    <dbReference type="NCBI Taxonomy" id="318829"/>
    <lineage>
        <taxon>Eukaryota</taxon>
        <taxon>Fungi</taxon>
        <taxon>Dikarya</taxon>
        <taxon>Ascomycota</taxon>
        <taxon>Pezizomycotina</taxon>
        <taxon>Sordariomycetes</taxon>
        <taxon>Sordariomycetidae</taxon>
        <taxon>Magnaporthales</taxon>
        <taxon>Pyriculariaceae</taxon>
        <taxon>Pyricularia</taxon>
    </lineage>
</organism>
<dbReference type="OMA" id="FEWRHPD"/>
<dbReference type="SMR" id="A0A4V1C5Y0"/>
<gene>
    <name evidence="1" type="ORF">PoMZ_02893</name>
</gene>
<evidence type="ECO:0000313" key="2">
    <source>
        <dbReference type="Proteomes" id="UP000294847"/>
    </source>
</evidence>
<dbReference type="EMBL" id="CP034206">
    <property type="protein sequence ID" value="QBZ57955.1"/>
    <property type="molecule type" value="Genomic_DNA"/>
</dbReference>
<evidence type="ECO:0000313" key="1">
    <source>
        <dbReference type="EMBL" id="QBZ57955.1"/>
    </source>
</evidence>
<reference evidence="1 2" key="1">
    <citation type="journal article" date="2019" name="Mol. Biol. Evol.">
        <title>Blast fungal genomes show frequent chromosomal changes, gene gains and losses, and effector gene turnover.</title>
        <authorList>
            <person name="Gomez Luciano L.B."/>
            <person name="Jason Tsai I."/>
            <person name="Chuma I."/>
            <person name="Tosa Y."/>
            <person name="Chen Y.H."/>
            <person name="Li J.Y."/>
            <person name="Li M.Y."/>
            <person name="Jade Lu M.Y."/>
            <person name="Nakayashiki H."/>
            <person name="Li W.H."/>
        </authorList>
    </citation>
    <scope>NUCLEOTIDE SEQUENCE [LARGE SCALE GENOMIC DNA]</scope>
    <source>
        <strain evidence="1">MZ5-1-6</strain>
    </source>
</reference>
<proteinExistence type="predicted"/>
<dbReference type="SUPFAM" id="SSF55961">
    <property type="entry name" value="Bet v1-like"/>
    <property type="match status" value="1"/>
</dbReference>
<dbReference type="Proteomes" id="UP000294847">
    <property type="component" value="Chromosome 3"/>
</dbReference>
<dbReference type="InterPro" id="IPR015075">
    <property type="entry name" value="AtaL"/>
</dbReference>